<dbReference type="EMBL" id="SNRW01013254">
    <property type="protein sequence ID" value="KAA6372826.1"/>
    <property type="molecule type" value="Genomic_DNA"/>
</dbReference>
<reference evidence="1 2" key="1">
    <citation type="submission" date="2019-03" db="EMBL/GenBank/DDBJ databases">
        <title>Single cell metagenomics reveals metabolic interactions within the superorganism composed of flagellate Streblomastix strix and complex community of Bacteroidetes bacteria on its surface.</title>
        <authorList>
            <person name="Treitli S.C."/>
            <person name="Kolisko M."/>
            <person name="Husnik F."/>
            <person name="Keeling P."/>
            <person name="Hampl V."/>
        </authorList>
    </citation>
    <scope>NUCLEOTIDE SEQUENCE [LARGE SCALE GENOMIC DNA]</scope>
    <source>
        <strain evidence="1">ST1C</strain>
    </source>
</reference>
<protein>
    <submittedName>
        <fullName evidence="1">Uncharacterized protein</fullName>
    </submittedName>
</protein>
<evidence type="ECO:0000313" key="1">
    <source>
        <dbReference type="EMBL" id="KAA6372826.1"/>
    </source>
</evidence>
<name>A0A5J4UQ56_9EUKA</name>
<accession>A0A5J4UQ56</accession>
<dbReference type="AlphaFoldDB" id="A0A5J4UQ56"/>
<gene>
    <name evidence="1" type="ORF">EZS28_031647</name>
</gene>
<sequence length="23" mass="2339">NPEPQVLNLEVIGEISGSMIAAG</sequence>
<organism evidence="1 2">
    <name type="scientific">Streblomastix strix</name>
    <dbReference type="NCBI Taxonomy" id="222440"/>
    <lineage>
        <taxon>Eukaryota</taxon>
        <taxon>Metamonada</taxon>
        <taxon>Preaxostyla</taxon>
        <taxon>Oxymonadida</taxon>
        <taxon>Streblomastigidae</taxon>
        <taxon>Streblomastix</taxon>
    </lineage>
</organism>
<comment type="caution">
    <text evidence="1">The sequence shown here is derived from an EMBL/GenBank/DDBJ whole genome shotgun (WGS) entry which is preliminary data.</text>
</comment>
<proteinExistence type="predicted"/>
<dbReference type="Proteomes" id="UP000324800">
    <property type="component" value="Unassembled WGS sequence"/>
</dbReference>
<evidence type="ECO:0000313" key="2">
    <source>
        <dbReference type="Proteomes" id="UP000324800"/>
    </source>
</evidence>
<feature type="non-terminal residue" evidence="1">
    <location>
        <position position="1"/>
    </location>
</feature>